<dbReference type="RefSeq" id="WP_108851228.1">
    <property type="nucleotide sequence ID" value="NZ_OMOQ01000001.1"/>
</dbReference>
<organism evidence="1 2">
    <name type="scientific">Albidovulum aquaemixtae</name>
    <dbReference type="NCBI Taxonomy" id="1542388"/>
    <lineage>
        <taxon>Bacteria</taxon>
        <taxon>Pseudomonadati</taxon>
        <taxon>Pseudomonadota</taxon>
        <taxon>Alphaproteobacteria</taxon>
        <taxon>Rhodobacterales</taxon>
        <taxon>Paracoccaceae</taxon>
        <taxon>Albidovulum</taxon>
    </lineage>
</organism>
<protein>
    <submittedName>
        <fullName evidence="1">Uncharacterized protein</fullName>
    </submittedName>
</protein>
<reference evidence="1 2" key="1">
    <citation type="submission" date="2018-03" db="EMBL/GenBank/DDBJ databases">
        <authorList>
            <person name="Keele B.F."/>
        </authorList>
    </citation>
    <scope>NUCLEOTIDE SEQUENCE [LARGE SCALE GENOMIC DNA]</scope>
    <source>
        <strain evidence="1 2">CECT 8626</strain>
    </source>
</reference>
<proteinExistence type="predicted"/>
<keyword evidence="2" id="KW-1185">Reference proteome</keyword>
<evidence type="ECO:0000313" key="2">
    <source>
        <dbReference type="Proteomes" id="UP000244924"/>
    </source>
</evidence>
<sequence length="125" mass="13616">MSGITLRASGIRSGHWEGEIEAQGDVPPSVEIWHMEQRLDGAEIAPSGEPGRWRARVPIPPEALNDGVQTFLVSDGASNARIGQFTIIAGVPLEEDIRAEIGLLRAELDILKKAFRRHCAEKPGQ</sequence>
<gene>
    <name evidence="1" type="ORF">DEA8626_00222</name>
</gene>
<name>A0A2R8B263_9RHOB</name>
<evidence type="ECO:0000313" key="1">
    <source>
        <dbReference type="EMBL" id="SPH16711.1"/>
    </source>
</evidence>
<dbReference type="EMBL" id="OMOQ01000001">
    <property type="protein sequence ID" value="SPH16711.1"/>
    <property type="molecule type" value="Genomic_DNA"/>
</dbReference>
<dbReference type="AlphaFoldDB" id="A0A2R8B263"/>
<accession>A0A2R8B263</accession>
<dbReference type="Proteomes" id="UP000244924">
    <property type="component" value="Unassembled WGS sequence"/>
</dbReference>
<dbReference type="OrthoDB" id="7772846at2"/>